<feature type="transmembrane region" description="Helical" evidence="1">
    <location>
        <begin position="135"/>
        <end position="153"/>
    </location>
</feature>
<accession>A0A1R2BC45</accession>
<keyword evidence="1" id="KW-1133">Transmembrane helix</keyword>
<feature type="transmembrane region" description="Helical" evidence="1">
    <location>
        <begin position="105"/>
        <end position="123"/>
    </location>
</feature>
<keyword evidence="1" id="KW-0472">Membrane</keyword>
<evidence type="ECO:0000313" key="2">
    <source>
        <dbReference type="EMBL" id="OMJ74344.1"/>
    </source>
</evidence>
<evidence type="ECO:0000256" key="1">
    <source>
        <dbReference type="SAM" id="Phobius"/>
    </source>
</evidence>
<gene>
    <name evidence="2" type="ORF">SteCoe_26765</name>
</gene>
<sequence length="176" mass="20732">MNAYKIYGLKTVKDDHFTSIVGSIGSFFSCFGRIFFGFVLDKYSWKRVMSIDFIAVTIFFLTLELSIESKYLYAFYIIALYFLTTAVYNGIMIQADRDFPRDRWIVTYVFLGLIPAFFTPFFFEKFLTPAVGYFWTFVVISGITLVTVFQVIFHQCNETEKEDKLCERNEVYEEKE</sequence>
<reference evidence="2 3" key="1">
    <citation type="submission" date="2016-11" db="EMBL/GenBank/DDBJ databases">
        <title>The macronuclear genome of Stentor coeruleus: a giant cell with tiny introns.</title>
        <authorList>
            <person name="Slabodnick M."/>
            <person name="Ruby J.G."/>
            <person name="Reiff S.B."/>
            <person name="Swart E.C."/>
            <person name="Gosai S."/>
            <person name="Prabakaran S."/>
            <person name="Witkowska E."/>
            <person name="Larue G.E."/>
            <person name="Fisher S."/>
            <person name="Freeman R.M."/>
            <person name="Gunawardena J."/>
            <person name="Chu W."/>
            <person name="Stover N.A."/>
            <person name="Gregory B.D."/>
            <person name="Nowacki M."/>
            <person name="Derisi J."/>
            <person name="Roy S.W."/>
            <person name="Marshall W.F."/>
            <person name="Sood P."/>
        </authorList>
    </citation>
    <scope>NUCLEOTIDE SEQUENCE [LARGE SCALE GENOMIC DNA]</scope>
    <source>
        <strain evidence="2">WM001</strain>
    </source>
</reference>
<organism evidence="2 3">
    <name type="scientific">Stentor coeruleus</name>
    <dbReference type="NCBI Taxonomy" id="5963"/>
    <lineage>
        <taxon>Eukaryota</taxon>
        <taxon>Sar</taxon>
        <taxon>Alveolata</taxon>
        <taxon>Ciliophora</taxon>
        <taxon>Postciliodesmatophora</taxon>
        <taxon>Heterotrichea</taxon>
        <taxon>Heterotrichida</taxon>
        <taxon>Stentoridae</taxon>
        <taxon>Stentor</taxon>
    </lineage>
</organism>
<name>A0A1R2BC45_9CILI</name>
<dbReference type="AlphaFoldDB" id="A0A1R2BC45"/>
<dbReference type="OrthoDB" id="410267at2759"/>
<dbReference type="InterPro" id="IPR036259">
    <property type="entry name" value="MFS_trans_sf"/>
</dbReference>
<protein>
    <recommendedName>
        <fullName evidence="4">Major facilitator superfamily (MFS) profile domain-containing protein</fullName>
    </recommendedName>
</protein>
<feature type="transmembrane region" description="Helical" evidence="1">
    <location>
        <begin position="48"/>
        <end position="67"/>
    </location>
</feature>
<dbReference type="SUPFAM" id="SSF103473">
    <property type="entry name" value="MFS general substrate transporter"/>
    <property type="match status" value="1"/>
</dbReference>
<evidence type="ECO:0000313" key="3">
    <source>
        <dbReference type="Proteomes" id="UP000187209"/>
    </source>
</evidence>
<dbReference type="PROSITE" id="PS51257">
    <property type="entry name" value="PROKAR_LIPOPROTEIN"/>
    <property type="match status" value="1"/>
</dbReference>
<keyword evidence="1" id="KW-0812">Transmembrane</keyword>
<comment type="caution">
    <text evidence="2">The sequence shown here is derived from an EMBL/GenBank/DDBJ whole genome shotgun (WGS) entry which is preliminary data.</text>
</comment>
<feature type="transmembrane region" description="Helical" evidence="1">
    <location>
        <begin position="17"/>
        <end position="36"/>
    </location>
</feature>
<proteinExistence type="predicted"/>
<evidence type="ECO:0008006" key="4">
    <source>
        <dbReference type="Google" id="ProtNLM"/>
    </source>
</evidence>
<dbReference type="Proteomes" id="UP000187209">
    <property type="component" value="Unassembled WGS sequence"/>
</dbReference>
<dbReference type="Gene3D" id="1.20.1250.20">
    <property type="entry name" value="MFS general substrate transporter like domains"/>
    <property type="match status" value="1"/>
</dbReference>
<dbReference type="EMBL" id="MPUH01000758">
    <property type="protein sequence ID" value="OMJ74344.1"/>
    <property type="molecule type" value="Genomic_DNA"/>
</dbReference>
<keyword evidence="3" id="KW-1185">Reference proteome</keyword>
<feature type="transmembrane region" description="Helical" evidence="1">
    <location>
        <begin position="73"/>
        <end position="93"/>
    </location>
</feature>